<dbReference type="eggNOG" id="COG1691">
    <property type="taxonomic scope" value="Bacteria"/>
</dbReference>
<name>D7A9Y4_ANCN5</name>
<dbReference type="Proteomes" id="UP000006633">
    <property type="component" value="Chromosome"/>
</dbReference>
<accession>D7A9Y4</accession>
<dbReference type="KEGG" id="sno:Snov_3497"/>
<dbReference type="NCBIfam" id="NF033503">
    <property type="entry name" value="LarB"/>
    <property type="match status" value="1"/>
</dbReference>
<keyword evidence="1" id="KW-0472">Membrane</keyword>
<dbReference type="Gene3D" id="3.40.50.1970">
    <property type="match status" value="1"/>
</dbReference>
<keyword evidence="1" id="KW-0812">Transmembrane</keyword>
<evidence type="ECO:0000256" key="1">
    <source>
        <dbReference type="SAM" id="Phobius"/>
    </source>
</evidence>
<dbReference type="PANTHER" id="PTHR43064">
    <property type="entry name" value="PHOSPHORIBOSYLAMINOIMIDAZOLE CARBOXYLASE-RELATED"/>
    <property type="match status" value="1"/>
</dbReference>
<evidence type="ECO:0000313" key="3">
    <source>
        <dbReference type="EMBL" id="ADH90771.1"/>
    </source>
</evidence>
<evidence type="ECO:0000259" key="2">
    <source>
        <dbReference type="SMART" id="SM01001"/>
    </source>
</evidence>
<feature type="transmembrane region" description="Helical" evidence="1">
    <location>
        <begin position="105"/>
        <end position="127"/>
    </location>
</feature>
<dbReference type="Pfam" id="PF00731">
    <property type="entry name" value="AIRC"/>
    <property type="match status" value="1"/>
</dbReference>
<keyword evidence="1" id="KW-1133">Transmembrane helix</keyword>
<dbReference type="STRING" id="639283.Snov_3497"/>
<feature type="transmembrane region" description="Helical" evidence="1">
    <location>
        <begin position="73"/>
        <end position="93"/>
    </location>
</feature>
<dbReference type="EMBL" id="CP002026">
    <property type="protein sequence ID" value="ADH90771.1"/>
    <property type="molecule type" value="Genomic_DNA"/>
</dbReference>
<protein>
    <submittedName>
        <fullName evidence="3">1-(5-phosphoribosyl)-5-amino-4-imidazole-carboxylate (AIR) carboxylase</fullName>
    </submittedName>
</protein>
<feature type="domain" description="PurE" evidence="2">
    <location>
        <begin position="84"/>
        <end position="213"/>
    </location>
</feature>
<keyword evidence="4" id="KW-1185">Reference proteome</keyword>
<evidence type="ECO:0000313" key="4">
    <source>
        <dbReference type="Proteomes" id="UP000006633"/>
    </source>
</evidence>
<dbReference type="GO" id="GO:0006189">
    <property type="term" value="P:'de novo' IMP biosynthetic process"/>
    <property type="evidence" value="ECO:0007669"/>
    <property type="project" value="InterPro"/>
</dbReference>
<dbReference type="AlphaFoldDB" id="D7A9Y4"/>
<reference evidence="3 4" key="1">
    <citation type="journal article" date="2012" name="Stand. Genomic Sci.">
        <title>Complete genome sequence of the facultatively chemolithoautotrophic and methylotrophic alpha Proteobacterium Starkeya novella type strain (ATCC 8093(T)).</title>
        <authorList>
            <person name="Kappler U."/>
            <person name="Davenport K."/>
            <person name="Beatson S."/>
            <person name="Lucas S."/>
            <person name="Lapidus A."/>
            <person name="Copeland A."/>
            <person name="Berry K.W."/>
            <person name="Glavina Del Rio T."/>
            <person name="Hammon N."/>
            <person name="Dalin E."/>
            <person name="Tice H."/>
            <person name="Pitluck S."/>
            <person name="Richardson P."/>
            <person name="Bruce D."/>
            <person name="Goodwin L.A."/>
            <person name="Han C."/>
            <person name="Tapia R."/>
            <person name="Detter J.C."/>
            <person name="Chang Y.J."/>
            <person name="Jeffries C.D."/>
            <person name="Land M."/>
            <person name="Hauser L."/>
            <person name="Kyrpides N.C."/>
            <person name="Goker M."/>
            <person name="Ivanova N."/>
            <person name="Klenk H.P."/>
            <person name="Woyke T."/>
        </authorList>
    </citation>
    <scope>NUCLEOTIDE SEQUENCE [LARGE SCALE GENOMIC DNA]</scope>
    <source>
        <strain evidence="4">ATCC 8093 / DSM 506 / JCM 20403 / CCM 1077 / IAM 12100 / NBRC 12443 / NCIMB 10456</strain>
    </source>
</reference>
<dbReference type="SMART" id="SM01001">
    <property type="entry name" value="AIRC"/>
    <property type="match status" value="1"/>
</dbReference>
<dbReference type="HOGENOM" id="CLU_065705_0_0_5"/>
<dbReference type="InterPro" id="IPR039476">
    <property type="entry name" value="P2CMN_synthase_LarB"/>
</dbReference>
<dbReference type="PANTHER" id="PTHR43064:SF1">
    <property type="entry name" value="SLL1489 PROTEIN"/>
    <property type="match status" value="1"/>
</dbReference>
<gene>
    <name evidence="3" type="ordered locus">Snov_3497</name>
</gene>
<dbReference type="OrthoDB" id="9782511at2"/>
<dbReference type="RefSeq" id="WP_013168272.1">
    <property type="nucleotide sequence ID" value="NC_014217.1"/>
</dbReference>
<proteinExistence type="predicted"/>
<dbReference type="SUPFAM" id="SSF52255">
    <property type="entry name" value="N5-CAIR mutase (phosphoribosylaminoimidazole carboxylase, PurE)"/>
    <property type="match status" value="1"/>
</dbReference>
<feature type="transmembrane region" description="Helical" evidence="1">
    <location>
        <begin position="139"/>
        <end position="164"/>
    </location>
</feature>
<organism evidence="3 4">
    <name type="scientific">Ancylobacter novellus (strain ATCC 8093 / DSM 506 / JCM 20403 / CCM 1077 / IAM 12100 / NBRC 12443 / NCIMB 10456)</name>
    <name type="common">Starkeya novella</name>
    <dbReference type="NCBI Taxonomy" id="639283"/>
    <lineage>
        <taxon>Bacteria</taxon>
        <taxon>Pseudomonadati</taxon>
        <taxon>Pseudomonadota</taxon>
        <taxon>Alphaproteobacteria</taxon>
        <taxon>Hyphomicrobiales</taxon>
        <taxon>Xanthobacteraceae</taxon>
        <taxon>Ancylobacter</taxon>
    </lineage>
</organism>
<dbReference type="GO" id="GO:0016787">
    <property type="term" value="F:hydrolase activity"/>
    <property type="evidence" value="ECO:0007669"/>
    <property type="project" value="InterPro"/>
</dbReference>
<sequence>MEFQIDWQRAGRTGVPEAILCSRKTPTQLAAILAEARARGARLLLTRLDEAAFAALDEAARDGLDYDPASRTAVLGGAVPLVAGSVAVVAAGTSDLAVAHEAARTLAFCGHEALLVADVGVAGLWRLMARIEDIRAHRVVIAVAGMEGALFSVIGGLVAAPVIAVPSSVGYGVAEGGSAALHSALASCAPGVVAVNIDNGFGAACAAIKMLGVPAPAMVG</sequence>
<dbReference type="InterPro" id="IPR000031">
    <property type="entry name" value="PurE_dom"/>
</dbReference>